<reference evidence="1 2" key="1">
    <citation type="submission" date="2022-12" db="EMBL/GenBank/DDBJ databases">
        <title>Genome Sequence of Deinococcus aquaticus Type Strain PB314.</title>
        <authorList>
            <person name="Albert C."/>
            <person name="Hill J."/>
            <person name="Boren L."/>
            <person name="Scholz-Ng S."/>
            <person name="Fatema N."/>
            <person name="Grosso R."/>
            <person name="Soboslay E."/>
            <person name="Tuohy J."/>
        </authorList>
    </citation>
    <scope>NUCLEOTIDE SEQUENCE [LARGE SCALE GENOMIC DNA]</scope>
    <source>
        <strain evidence="1 2">PB-314</strain>
    </source>
</reference>
<gene>
    <name evidence="1" type="ORF">M8445_04710</name>
</gene>
<dbReference type="EMBL" id="CP115165">
    <property type="protein sequence ID" value="WDA59518.1"/>
    <property type="molecule type" value="Genomic_DNA"/>
</dbReference>
<dbReference type="Proteomes" id="UP001217044">
    <property type="component" value="Chromosome"/>
</dbReference>
<name>A0ABY7V2V4_9DEIO</name>
<evidence type="ECO:0000313" key="2">
    <source>
        <dbReference type="Proteomes" id="UP001217044"/>
    </source>
</evidence>
<evidence type="ECO:0000313" key="1">
    <source>
        <dbReference type="EMBL" id="WDA59518.1"/>
    </source>
</evidence>
<dbReference type="RefSeq" id="WP_273990049.1">
    <property type="nucleotide sequence ID" value="NZ_BAABQT010000011.1"/>
</dbReference>
<accession>A0ABY7V2V4</accession>
<keyword evidence="2" id="KW-1185">Reference proteome</keyword>
<proteinExistence type="predicted"/>
<sequence>MPPLVYVRLPHRLRARHVRIVECLLDMNRAGHRDAVWQCIKLCQDVREHGHASRYVVALKGYPGISELKPSTRTGERGGARVYLFWLADGRPVLVNAEFKTDGDGPNEALIEEAYDALIAVKTGRLKL</sequence>
<organism evidence="1 2">
    <name type="scientific">Deinococcus aquaticus</name>
    <dbReference type="NCBI Taxonomy" id="328692"/>
    <lineage>
        <taxon>Bacteria</taxon>
        <taxon>Thermotogati</taxon>
        <taxon>Deinococcota</taxon>
        <taxon>Deinococci</taxon>
        <taxon>Deinococcales</taxon>
        <taxon>Deinococcaceae</taxon>
        <taxon>Deinococcus</taxon>
    </lineage>
</organism>
<protein>
    <submittedName>
        <fullName evidence="1">Uncharacterized protein</fullName>
    </submittedName>
</protein>